<dbReference type="RefSeq" id="WP_273630864.1">
    <property type="nucleotide sequence ID" value="NZ_CP117167.1"/>
</dbReference>
<feature type="signal peptide" evidence="7">
    <location>
        <begin position="1"/>
        <end position="21"/>
    </location>
</feature>
<proteinExistence type="inferred from homology"/>
<dbReference type="Pfam" id="PF00254">
    <property type="entry name" value="FKBP_C"/>
    <property type="match status" value="1"/>
</dbReference>
<keyword evidence="3 5" id="KW-0697">Rotamase</keyword>
<feature type="chain" id="PRO_5047430631" description="Peptidyl-prolyl cis-trans isomerase" evidence="7">
    <location>
        <begin position="22"/>
        <end position="162"/>
    </location>
</feature>
<evidence type="ECO:0000313" key="9">
    <source>
        <dbReference type="EMBL" id="WCT12601.1"/>
    </source>
</evidence>
<dbReference type="PANTHER" id="PTHR43811">
    <property type="entry name" value="FKBP-TYPE PEPTIDYL-PROLYL CIS-TRANS ISOMERASE FKPA"/>
    <property type="match status" value="1"/>
</dbReference>
<evidence type="ECO:0000256" key="7">
    <source>
        <dbReference type="SAM" id="SignalP"/>
    </source>
</evidence>
<dbReference type="PROSITE" id="PS51257">
    <property type="entry name" value="PROKAR_LIPOPROTEIN"/>
    <property type="match status" value="1"/>
</dbReference>
<dbReference type="GO" id="GO:0003755">
    <property type="term" value="F:peptidyl-prolyl cis-trans isomerase activity"/>
    <property type="evidence" value="ECO:0007669"/>
    <property type="project" value="UniProtKB-EC"/>
</dbReference>
<protein>
    <recommendedName>
        <fullName evidence="6">Peptidyl-prolyl cis-trans isomerase</fullName>
        <ecNumber evidence="6">5.2.1.8</ecNumber>
    </recommendedName>
</protein>
<dbReference type="PROSITE" id="PS50059">
    <property type="entry name" value="FKBP_PPIASE"/>
    <property type="match status" value="1"/>
</dbReference>
<evidence type="ECO:0000256" key="6">
    <source>
        <dbReference type="RuleBase" id="RU003915"/>
    </source>
</evidence>
<dbReference type="InterPro" id="IPR001179">
    <property type="entry name" value="PPIase_FKBP_dom"/>
</dbReference>
<organism evidence="9 10">
    <name type="scientific">Mucilaginibacter jinjuensis</name>
    <dbReference type="NCBI Taxonomy" id="1176721"/>
    <lineage>
        <taxon>Bacteria</taxon>
        <taxon>Pseudomonadati</taxon>
        <taxon>Bacteroidota</taxon>
        <taxon>Sphingobacteriia</taxon>
        <taxon>Sphingobacteriales</taxon>
        <taxon>Sphingobacteriaceae</taxon>
        <taxon>Mucilaginibacter</taxon>
    </lineage>
</organism>
<gene>
    <name evidence="9" type="ORF">PQO05_01485</name>
</gene>
<dbReference type="Proteomes" id="UP001216139">
    <property type="component" value="Chromosome"/>
</dbReference>
<dbReference type="Gene3D" id="3.10.50.40">
    <property type="match status" value="1"/>
</dbReference>
<evidence type="ECO:0000256" key="4">
    <source>
        <dbReference type="ARBA" id="ARBA00023235"/>
    </source>
</evidence>
<keyword evidence="7" id="KW-0732">Signal</keyword>
<keyword evidence="10" id="KW-1185">Reference proteome</keyword>
<dbReference type="PANTHER" id="PTHR43811:SF19">
    <property type="entry name" value="39 KDA FK506-BINDING NUCLEAR PROTEIN"/>
    <property type="match status" value="1"/>
</dbReference>
<accession>A0ABY7T864</accession>
<keyword evidence="4 5" id="KW-0413">Isomerase</keyword>
<evidence type="ECO:0000313" key="10">
    <source>
        <dbReference type="Proteomes" id="UP001216139"/>
    </source>
</evidence>
<name>A0ABY7T864_9SPHI</name>
<dbReference type="EMBL" id="CP117167">
    <property type="protein sequence ID" value="WCT12601.1"/>
    <property type="molecule type" value="Genomic_DNA"/>
</dbReference>
<feature type="domain" description="PPIase FKBP-type" evidence="8">
    <location>
        <begin position="78"/>
        <end position="162"/>
    </location>
</feature>
<evidence type="ECO:0000259" key="8">
    <source>
        <dbReference type="PROSITE" id="PS50059"/>
    </source>
</evidence>
<reference evidence="9 10" key="1">
    <citation type="submission" date="2023-02" db="EMBL/GenBank/DDBJ databases">
        <title>Genome sequence of Mucilaginibacter jinjuensis strain KACC 16571.</title>
        <authorList>
            <person name="Kim S."/>
            <person name="Heo J."/>
            <person name="Kwon S.-W."/>
        </authorList>
    </citation>
    <scope>NUCLEOTIDE SEQUENCE [LARGE SCALE GENOMIC DNA]</scope>
    <source>
        <strain evidence="9 10">KACC 16571</strain>
    </source>
</reference>
<dbReference type="SUPFAM" id="SSF54534">
    <property type="entry name" value="FKBP-like"/>
    <property type="match status" value="1"/>
</dbReference>
<comment type="catalytic activity">
    <reaction evidence="1 5 6">
        <text>[protein]-peptidylproline (omega=180) = [protein]-peptidylproline (omega=0)</text>
        <dbReference type="Rhea" id="RHEA:16237"/>
        <dbReference type="Rhea" id="RHEA-COMP:10747"/>
        <dbReference type="Rhea" id="RHEA-COMP:10748"/>
        <dbReference type="ChEBI" id="CHEBI:83833"/>
        <dbReference type="ChEBI" id="CHEBI:83834"/>
        <dbReference type="EC" id="5.2.1.8"/>
    </reaction>
</comment>
<dbReference type="InterPro" id="IPR046357">
    <property type="entry name" value="PPIase_dom_sf"/>
</dbReference>
<comment type="similarity">
    <text evidence="2 6">Belongs to the FKBP-type PPIase family.</text>
</comment>
<evidence type="ECO:0000256" key="2">
    <source>
        <dbReference type="ARBA" id="ARBA00006577"/>
    </source>
</evidence>
<evidence type="ECO:0000256" key="3">
    <source>
        <dbReference type="ARBA" id="ARBA00023110"/>
    </source>
</evidence>
<sequence length="162" mass="16789">MKKYLLLLFVAVIGISSCKKSSDDSAAANAATAAAQAVTDDNAIKNYLTVNNITATKDASGLYYQIVTPGAGAYPTASSIVTVNYTGALLDGTVFDTGLSFQTAISANANIIQGWKTGIPFINKGGRIKLFIPSAMGYGATAQTKIPANSVLIFTIDLIGLN</sequence>
<dbReference type="EC" id="5.2.1.8" evidence="6"/>
<evidence type="ECO:0000256" key="5">
    <source>
        <dbReference type="PROSITE-ProRule" id="PRU00277"/>
    </source>
</evidence>
<evidence type="ECO:0000256" key="1">
    <source>
        <dbReference type="ARBA" id="ARBA00000971"/>
    </source>
</evidence>